<dbReference type="AlphaFoldDB" id="X0VSM8"/>
<proteinExistence type="predicted"/>
<sequence>MARSSATWNKGKSGNPNGRPPNAKCLTDLLRRKLAAKDPDGKPKMDVITDKVIALALTGERWAVELIYDRLEGRPPQALELTGGKGPPLRITYVDGDKKA</sequence>
<comment type="caution">
    <text evidence="3">The sequence shown here is derived from an EMBL/GenBank/DDBJ whole genome shotgun (WGS) entry which is preliminary data.</text>
</comment>
<feature type="region of interest" description="Disordered" evidence="1">
    <location>
        <begin position="1"/>
        <end position="24"/>
    </location>
</feature>
<dbReference type="EMBL" id="BARS01037505">
    <property type="protein sequence ID" value="GAG14152.1"/>
    <property type="molecule type" value="Genomic_DNA"/>
</dbReference>
<evidence type="ECO:0000313" key="3">
    <source>
        <dbReference type="EMBL" id="GAG14152.1"/>
    </source>
</evidence>
<feature type="domain" description="DUF5681" evidence="2">
    <location>
        <begin position="7"/>
        <end position="74"/>
    </location>
</feature>
<protein>
    <recommendedName>
        <fullName evidence="2">DUF5681 domain-containing protein</fullName>
    </recommendedName>
</protein>
<evidence type="ECO:0000259" key="2">
    <source>
        <dbReference type="Pfam" id="PF18932"/>
    </source>
</evidence>
<organism evidence="3">
    <name type="scientific">marine sediment metagenome</name>
    <dbReference type="NCBI Taxonomy" id="412755"/>
    <lineage>
        <taxon>unclassified sequences</taxon>
        <taxon>metagenomes</taxon>
        <taxon>ecological metagenomes</taxon>
    </lineage>
</organism>
<evidence type="ECO:0000256" key="1">
    <source>
        <dbReference type="SAM" id="MobiDB-lite"/>
    </source>
</evidence>
<reference evidence="3" key="1">
    <citation type="journal article" date="2014" name="Front. Microbiol.">
        <title>High frequency of phylogenetically diverse reductive dehalogenase-homologous genes in deep subseafloor sedimentary metagenomes.</title>
        <authorList>
            <person name="Kawai M."/>
            <person name="Futagami T."/>
            <person name="Toyoda A."/>
            <person name="Takaki Y."/>
            <person name="Nishi S."/>
            <person name="Hori S."/>
            <person name="Arai W."/>
            <person name="Tsubouchi T."/>
            <person name="Morono Y."/>
            <person name="Uchiyama I."/>
            <person name="Ito T."/>
            <person name="Fujiyama A."/>
            <person name="Inagaki F."/>
            <person name="Takami H."/>
        </authorList>
    </citation>
    <scope>NUCLEOTIDE SEQUENCE</scope>
    <source>
        <strain evidence="3">Expedition CK06-06</strain>
    </source>
</reference>
<gene>
    <name evidence="3" type="ORF">S01H1_57505</name>
</gene>
<dbReference type="InterPro" id="IPR043736">
    <property type="entry name" value="DUF5681"/>
</dbReference>
<dbReference type="Pfam" id="PF18932">
    <property type="entry name" value="DUF5681"/>
    <property type="match status" value="1"/>
</dbReference>
<name>X0VSM8_9ZZZZ</name>
<accession>X0VSM8</accession>
<feature type="compositionally biased region" description="Polar residues" evidence="1">
    <location>
        <begin position="1"/>
        <end position="16"/>
    </location>
</feature>